<dbReference type="Proteomes" id="UP000596248">
    <property type="component" value="Chromosome"/>
</dbReference>
<accession>A0ABX7FQ56</accession>
<dbReference type="RefSeq" id="WP_203355287.1">
    <property type="nucleotide sequence ID" value="NZ_CP069127.1"/>
</dbReference>
<evidence type="ECO:0000313" key="2">
    <source>
        <dbReference type="EMBL" id="QRG68282.1"/>
    </source>
</evidence>
<keyword evidence="3" id="KW-1185">Reference proteome</keyword>
<name>A0ABX7FQ56_BRECH</name>
<evidence type="ECO:0000256" key="1">
    <source>
        <dbReference type="SAM" id="MobiDB-lite"/>
    </source>
</evidence>
<evidence type="ECO:0000313" key="3">
    <source>
        <dbReference type="Proteomes" id="UP000596248"/>
    </source>
</evidence>
<proteinExistence type="predicted"/>
<reference evidence="2 3" key="1">
    <citation type="submission" date="2021-01" db="EMBL/GenBank/DDBJ databases">
        <title>Identification of strong promoters based on the transcriptome of Brevibacillus choshinensis.</title>
        <authorList>
            <person name="Yao D."/>
            <person name="Zhang K."/>
            <person name="Wu J."/>
        </authorList>
    </citation>
    <scope>NUCLEOTIDE SEQUENCE [LARGE SCALE GENOMIC DNA]</scope>
    <source>
        <strain evidence="2 3">HPD31-SP3</strain>
    </source>
</reference>
<organism evidence="2 3">
    <name type="scientific">Brevibacillus choshinensis</name>
    <dbReference type="NCBI Taxonomy" id="54911"/>
    <lineage>
        <taxon>Bacteria</taxon>
        <taxon>Bacillati</taxon>
        <taxon>Bacillota</taxon>
        <taxon>Bacilli</taxon>
        <taxon>Bacillales</taxon>
        <taxon>Paenibacillaceae</taxon>
        <taxon>Brevibacillus</taxon>
    </lineage>
</organism>
<sequence>MKLISVTGENVPPSKGGSPAETFDRSLATWEENGQQKTLTVTYVRYFAKVLAEKGIYDQEAEGVPVHHLVALLFAEKNPNLPEKRHYINDTDSFLELFEGFSLAAYLERYPGLLAKSAV</sequence>
<gene>
    <name evidence="2" type="ORF">JNE38_03660</name>
</gene>
<dbReference type="EMBL" id="CP069127">
    <property type="protein sequence ID" value="QRG68282.1"/>
    <property type="molecule type" value="Genomic_DNA"/>
</dbReference>
<protein>
    <submittedName>
        <fullName evidence="2">Uncharacterized protein</fullName>
    </submittedName>
</protein>
<feature type="region of interest" description="Disordered" evidence="1">
    <location>
        <begin position="1"/>
        <end position="21"/>
    </location>
</feature>